<proteinExistence type="predicted"/>
<dbReference type="InterPro" id="IPR032808">
    <property type="entry name" value="DoxX"/>
</dbReference>
<evidence type="ECO:0000256" key="2">
    <source>
        <dbReference type="ARBA" id="ARBA00022692"/>
    </source>
</evidence>
<keyword evidence="4 5" id="KW-0472">Membrane</keyword>
<protein>
    <submittedName>
        <fullName evidence="6">DoxX family membrane protein</fullName>
    </submittedName>
</protein>
<evidence type="ECO:0000256" key="5">
    <source>
        <dbReference type="SAM" id="Phobius"/>
    </source>
</evidence>
<keyword evidence="2 5" id="KW-0812">Transmembrane</keyword>
<keyword evidence="3 5" id="KW-1133">Transmembrane helix</keyword>
<evidence type="ECO:0000256" key="3">
    <source>
        <dbReference type="ARBA" id="ARBA00022989"/>
    </source>
</evidence>
<dbReference type="EMBL" id="JBHULX010000001">
    <property type="protein sequence ID" value="MFD2589279.1"/>
    <property type="molecule type" value="Genomic_DNA"/>
</dbReference>
<sequence length="123" mass="13587">MNIKITLGLRILLGILLLVFGSNKFIGFLPNFEFANPEAGVFFGALANSYVLKTVALTEIIAGILLLINKSVPFALLLIVPISINIVLFHITLDPANITPAIVVFALNAYLIYRKWDHYKGLF</sequence>
<feature type="transmembrane region" description="Helical" evidence="5">
    <location>
        <begin position="97"/>
        <end position="113"/>
    </location>
</feature>
<evidence type="ECO:0000256" key="1">
    <source>
        <dbReference type="ARBA" id="ARBA00004141"/>
    </source>
</evidence>
<gene>
    <name evidence="6" type="ORF">ACFSTE_00455</name>
</gene>
<feature type="transmembrane region" description="Helical" evidence="5">
    <location>
        <begin position="74"/>
        <end position="91"/>
    </location>
</feature>
<reference evidence="7" key="1">
    <citation type="journal article" date="2019" name="Int. J. Syst. Evol. Microbiol.">
        <title>The Global Catalogue of Microorganisms (GCM) 10K type strain sequencing project: providing services to taxonomists for standard genome sequencing and annotation.</title>
        <authorList>
            <consortium name="The Broad Institute Genomics Platform"/>
            <consortium name="The Broad Institute Genome Sequencing Center for Infectious Disease"/>
            <person name="Wu L."/>
            <person name="Ma J."/>
        </authorList>
    </citation>
    <scope>NUCLEOTIDE SEQUENCE [LARGE SCALE GENOMIC DNA]</scope>
    <source>
        <strain evidence="7">KCTC 42423</strain>
    </source>
</reference>
<feature type="transmembrane region" description="Helical" evidence="5">
    <location>
        <begin position="7"/>
        <end position="29"/>
    </location>
</feature>
<evidence type="ECO:0000313" key="7">
    <source>
        <dbReference type="Proteomes" id="UP001597459"/>
    </source>
</evidence>
<organism evidence="6 7">
    <name type="scientific">Aquimarina hainanensis</name>
    <dbReference type="NCBI Taxonomy" id="1578017"/>
    <lineage>
        <taxon>Bacteria</taxon>
        <taxon>Pseudomonadati</taxon>
        <taxon>Bacteroidota</taxon>
        <taxon>Flavobacteriia</taxon>
        <taxon>Flavobacteriales</taxon>
        <taxon>Flavobacteriaceae</taxon>
        <taxon>Aquimarina</taxon>
    </lineage>
</organism>
<evidence type="ECO:0000313" key="6">
    <source>
        <dbReference type="EMBL" id="MFD2589279.1"/>
    </source>
</evidence>
<dbReference type="Proteomes" id="UP001597459">
    <property type="component" value="Unassembled WGS sequence"/>
</dbReference>
<name>A0ABW5N330_9FLAO</name>
<evidence type="ECO:0000256" key="4">
    <source>
        <dbReference type="ARBA" id="ARBA00023136"/>
    </source>
</evidence>
<keyword evidence="7" id="KW-1185">Reference proteome</keyword>
<dbReference type="Pfam" id="PF07681">
    <property type="entry name" value="DoxX"/>
    <property type="match status" value="1"/>
</dbReference>
<comment type="caution">
    <text evidence="6">The sequence shown here is derived from an EMBL/GenBank/DDBJ whole genome shotgun (WGS) entry which is preliminary data.</text>
</comment>
<dbReference type="RefSeq" id="WP_378257887.1">
    <property type="nucleotide sequence ID" value="NZ_JBHSJV010000001.1"/>
</dbReference>
<accession>A0ABW5N330</accession>
<comment type="subcellular location">
    <subcellularLocation>
        <location evidence="1">Membrane</location>
        <topology evidence="1">Multi-pass membrane protein</topology>
    </subcellularLocation>
</comment>
<feature type="transmembrane region" description="Helical" evidence="5">
    <location>
        <begin position="41"/>
        <end position="67"/>
    </location>
</feature>